<feature type="transmembrane region" description="Helical" evidence="1">
    <location>
        <begin position="29"/>
        <end position="49"/>
    </location>
</feature>
<dbReference type="RefSeq" id="WP_090968306.1">
    <property type="nucleotide sequence ID" value="NZ_FNRT01000002.1"/>
</dbReference>
<reference evidence="3" key="1">
    <citation type="submission" date="2016-10" db="EMBL/GenBank/DDBJ databases">
        <authorList>
            <person name="Varghese N."/>
            <person name="Submissions S."/>
        </authorList>
    </citation>
    <scope>NUCLEOTIDE SEQUENCE [LARGE SCALE GENOMIC DNA]</scope>
    <source>
        <strain evidence="3">DSM 22017</strain>
    </source>
</reference>
<name>A0A1H4MU32_9ACTN</name>
<evidence type="ECO:0000313" key="2">
    <source>
        <dbReference type="EMBL" id="SEB86035.1"/>
    </source>
</evidence>
<keyword evidence="1" id="KW-1133">Transmembrane helix</keyword>
<feature type="transmembrane region" description="Helical" evidence="1">
    <location>
        <begin position="151"/>
        <end position="174"/>
    </location>
</feature>
<feature type="transmembrane region" description="Helical" evidence="1">
    <location>
        <begin position="418"/>
        <end position="435"/>
    </location>
</feature>
<dbReference type="EMBL" id="FNRT01000002">
    <property type="protein sequence ID" value="SEB86035.1"/>
    <property type="molecule type" value="Genomic_DNA"/>
</dbReference>
<proteinExistence type="predicted"/>
<feature type="transmembrane region" description="Helical" evidence="1">
    <location>
        <begin position="61"/>
        <end position="80"/>
    </location>
</feature>
<evidence type="ECO:0008006" key="4">
    <source>
        <dbReference type="Google" id="ProtNLM"/>
    </source>
</evidence>
<accession>A0A1H4MU32</accession>
<protein>
    <recommendedName>
        <fullName evidence="4">Oligosaccharide repeat unit polymerase</fullName>
    </recommendedName>
</protein>
<feature type="transmembrane region" description="Helical" evidence="1">
    <location>
        <begin position="92"/>
        <end position="114"/>
    </location>
</feature>
<dbReference type="AlphaFoldDB" id="A0A1H4MU32"/>
<evidence type="ECO:0000313" key="3">
    <source>
        <dbReference type="Proteomes" id="UP000198742"/>
    </source>
</evidence>
<organism evidence="2 3">
    <name type="scientific">Nocardioides exalbidus</name>
    <dbReference type="NCBI Taxonomy" id="402596"/>
    <lineage>
        <taxon>Bacteria</taxon>
        <taxon>Bacillati</taxon>
        <taxon>Actinomycetota</taxon>
        <taxon>Actinomycetes</taxon>
        <taxon>Propionibacteriales</taxon>
        <taxon>Nocardioidaceae</taxon>
        <taxon>Nocardioides</taxon>
    </lineage>
</organism>
<keyword evidence="1" id="KW-0812">Transmembrane</keyword>
<gene>
    <name evidence="2" type="ORF">SAMN04489844_1208</name>
</gene>
<dbReference type="OrthoDB" id="7068577at2"/>
<feature type="transmembrane region" description="Helical" evidence="1">
    <location>
        <begin position="208"/>
        <end position="227"/>
    </location>
</feature>
<dbReference type="STRING" id="402596.SAMN04489844_1208"/>
<feature type="transmembrane region" description="Helical" evidence="1">
    <location>
        <begin position="441"/>
        <end position="459"/>
    </location>
</feature>
<keyword evidence="3" id="KW-1185">Reference proteome</keyword>
<sequence>MTWSDVLRHRQMRDTDAPLLFSFTGATRLVPLLAGAGLFAVTIVVSLIGPIDWQLDNPAKVYAFLLACLVAMCAGYLWAVRRQPEPLFATGGARLSASSILVVGALVYLVLYPLTVYNSTGNWYPDVVGGLTDPGRAYAEKTAAELEIPQVATYLGMLVAPLTIGILPLTLFFWPRISRLARTLGVITTLLSLALGVSRAVNQDVGEIAGYLVLFLVLVASTSTQHTRSRWRRVAACVAGAALVTGAFLAYYSSTLSGRVAADVEASDSPEKESIDDAMTSTALASFGEERSDSVFFTVVPPVAQPTGTLLSSYLTQGYKGLSLAMDSPWEPTYGLGFSSFVRHNVARVAGLDEDAIEARSYEGQIDEVGWVAGVQWSTFFVHPASDVSFVGVVPLMALFGLAFGLAWRDMCRRRDPLACIVFFYLGIQVLYLSANNQLYQGGQLAIGFTVVLIAWLVLRRRLDRDADEAEVHASAESA</sequence>
<dbReference type="Proteomes" id="UP000198742">
    <property type="component" value="Unassembled WGS sequence"/>
</dbReference>
<keyword evidence="1" id="KW-0472">Membrane</keyword>
<feature type="transmembrane region" description="Helical" evidence="1">
    <location>
        <begin position="181"/>
        <end position="202"/>
    </location>
</feature>
<feature type="transmembrane region" description="Helical" evidence="1">
    <location>
        <begin position="388"/>
        <end position="406"/>
    </location>
</feature>
<evidence type="ECO:0000256" key="1">
    <source>
        <dbReference type="SAM" id="Phobius"/>
    </source>
</evidence>
<feature type="transmembrane region" description="Helical" evidence="1">
    <location>
        <begin position="234"/>
        <end position="252"/>
    </location>
</feature>